<feature type="domain" description="HTH araC/xylS-type" evidence="4">
    <location>
        <begin position="218"/>
        <end position="319"/>
    </location>
</feature>
<dbReference type="PROSITE" id="PS01124">
    <property type="entry name" value="HTH_ARAC_FAMILY_2"/>
    <property type="match status" value="1"/>
</dbReference>
<accession>A0A8J3WCE6</accession>
<dbReference type="PANTHER" id="PTHR46796">
    <property type="entry name" value="HTH-TYPE TRANSCRIPTIONAL ACTIVATOR RHAS-RELATED"/>
    <property type="match status" value="1"/>
</dbReference>
<evidence type="ECO:0000313" key="6">
    <source>
        <dbReference type="Proteomes" id="UP000655044"/>
    </source>
</evidence>
<dbReference type="PANTHER" id="PTHR46796:SF6">
    <property type="entry name" value="ARAC SUBFAMILY"/>
    <property type="match status" value="1"/>
</dbReference>
<dbReference type="Proteomes" id="UP000655044">
    <property type="component" value="Unassembled WGS sequence"/>
</dbReference>
<dbReference type="EMBL" id="BOOI01000019">
    <property type="protein sequence ID" value="GIH83958.1"/>
    <property type="molecule type" value="Genomic_DNA"/>
</dbReference>
<keyword evidence="2" id="KW-0238">DNA-binding</keyword>
<dbReference type="GO" id="GO:0043565">
    <property type="term" value="F:sequence-specific DNA binding"/>
    <property type="evidence" value="ECO:0007669"/>
    <property type="project" value="InterPro"/>
</dbReference>
<dbReference type="SUPFAM" id="SSF46689">
    <property type="entry name" value="Homeodomain-like"/>
    <property type="match status" value="1"/>
</dbReference>
<name>A0A8J3WCE6_PLARO</name>
<dbReference type="Pfam" id="PF14525">
    <property type="entry name" value="AraC_binding_2"/>
    <property type="match status" value="1"/>
</dbReference>
<reference evidence="5" key="1">
    <citation type="submission" date="2021-01" db="EMBL/GenBank/DDBJ databases">
        <title>Whole genome shotgun sequence of Planobispora rosea NBRC 15558.</title>
        <authorList>
            <person name="Komaki H."/>
            <person name="Tamura T."/>
        </authorList>
    </citation>
    <scope>NUCLEOTIDE SEQUENCE</scope>
    <source>
        <strain evidence="5">NBRC 15558</strain>
    </source>
</reference>
<gene>
    <name evidence="5" type="ORF">Pro02_23660</name>
</gene>
<dbReference type="OrthoDB" id="9799345at2"/>
<dbReference type="Pfam" id="PF12833">
    <property type="entry name" value="HTH_18"/>
    <property type="match status" value="1"/>
</dbReference>
<dbReference type="SMART" id="SM00342">
    <property type="entry name" value="HTH_ARAC"/>
    <property type="match status" value="1"/>
</dbReference>
<dbReference type="InterPro" id="IPR020449">
    <property type="entry name" value="Tscrpt_reg_AraC-type_HTH"/>
</dbReference>
<evidence type="ECO:0000256" key="3">
    <source>
        <dbReference type="ARBA" id="ARBA00023163"/>
    </source>
</evidence>
<dbReference type="InterPro" id="IPR018060">
    <property type="entry name" value="HTH_AraC"/>
</dbReference>
<evidence type="ECO:0000256" key="2">
    <source>
        <dbReference type="ARBA" id="ARBA00023125"/>
    </source>
</evidence>
<comment type="caution">
    <text evidence="5">The sequence shown here is derived from an EMBL/GenBank/DDBJ whole genome shotgun (WGS) entry which is preliminary data.</text>
</comment>
<dbReference type="PRINTS" id="PR00032">
    <property type="entry name" value="HTHARAC"/>
</dbReference>
<dbReference type="InterPro" id="IPR009057">
    <property type="entry name" value="Homeodomain-like_sf"/>
</dbReference>
<dbReference type="GO" id="GO:0003700">
    <property type="term" value="F:DNA-binding transcription factor activity"/>
    <property type="evidence" value="ECO:0007669"/>
    <property type="project" value="InterPro"/>
</dbReference>
<dbReference type="RefSeq" id="WP_068921610.1">
    <property type="nucleotide sequence ID" value="NZ_BMQP01000007.1"/>
</dbReference>
<protein>
    <submittedName>
        <fullName evidence="5">AraC family transcriptional regulator</fullName>
    </submittedName>
</protein>
<organism evidence="5 6">
    <name type="scientific">Planobispora rosea</name>
    <dbReference type="NCBI Taxonomy" id="35762"/>
    <lineage>
        <taxon>Bacteria</taxon>
        <taxon>Bacillati</taxon>
        <taxon>Actinomycetota</taxon>
        <taxon>Actinomycetes</taxon>
        <taxon>Streptosporangiales</taxon>
        <taxon>Streptosporangiaceae</taxon>
        <taxon>Planobispora</taxon>
    </lineage>
</organism>
<dbReference type="AlphaFoldDB" id="A0A8J3WCE6"/>
<dbReference type="InterPro" id="IPR050204">
    <property type="entry name" value="AraC_XylS_family_regulators"/>
</dbReference>
<keyword evidence="6" id="KW-1185">Reference proteome</keyword>
<keyword evidence="3" id="KW-0804">Transcription</keyword>
<evidence type="ECO:0000259" key="4">
    <source>
        <dbReference type="PROSITE" id="PS01124"/>
    </source>
</evidence>
<keyword evidence="1" id="KW-0805">Transcription regulation</keyword>
<evidence type="ECO:0000313" key="5">
    <source>
        <dbReference type="EMBL" id="GIH83958.1"/>
    </source>
</evidence>
<evidence type="ECO:0000256" key="1">
    <source>
        <dbReference type="ARBA" id="ARBA00023015"/>
    </source>
</evidence>
<proteinExistence type="predicted"/>
<sequence length="326" mass="36401">MDVVSTAEVPAQERFAFWREVSSTTWVPYDARCPPQLRQRFQAQIAYRQLDLVQATLMTTTPYAIRRTPRLIRQTDPEIYKLGCTVQGHGVVAHDDHQAVFGPGDLVLYDTSRPYRAELAPDAPTSQMLVLKFPRSSLPLPSRDLRRLSMVPISGAHGIGALTSQFMLQIARRLDELTPSDTARLAALTLDVLTAALAGALDADGSVPPESRRRALLAEIHAFILAHLGDTRLSPETIAAAHHISLRSLHQLFHTGGHTVAGWIRERRLERCRRDLADPRLATRTITAIAARWGFTSPAHFSQTFRSAYSLSPRQFRHQSAILHED</sequence>
<dbReference type="Gene3D" id="1.10.10.60">
    <property type="entry name" value="Homeodomain-like"/>
    <property type="match status" value="1"/>
</dbReference>
<dbReference type="InterPro" id="IPR035418">
    <property type="entry name" value="AraC-bd_2"/>
</dbReference>